<evidence type="ECO:0000313" key="3">
    <source>
        <dbReference type="Proteomes" id="UP001149074"/>
    </source>
</evidence>
<name>A0A9W9FDF6_9EURO</name>
<protein>
    <submittedName>
        <fullName evidence="2">Uncharacterized protein</fullName>
    </submittedName>
</protein>
<gene>
    <name evidence="2" type="ORF">N7532_005169</name>
</gene>
<evidence type="ECO:0000313" key="2">
    <source>
        <dbReference type="EMBL" id="KAJ5098168.1"/>
    </source>
</evidence>
<evidence type="ECO:0000256" key="1">
    <source>
        <dbReference type="SAM" id="MobiDB-lite"/>
    </source>
</evidence>
<sequence length="85" mass="9820">MGKMPSEKLDKTLKPLERPNVQTQAEKDLTFLCACVKNCNSMSKPISEELGITIGVARTRLYYIEKRLEKRDKNMDKNDLEEKSE</sequence>
<accession>A0A9W9FDF6</accession>
<dbReference type="Proteomes" id="UP001149074">
    <property type="component" value="Unassembled WGS sequence"/>
</dbReference>
<feature type="compositionally biased region" description="Basic and acidic residues" evidence="1">
    <location>
        <begin position="1"/>
        <end position="17"/>
    </location>
</feature>
<dbReference type="AlphaFoldDB" id="A0A9W9FDF6"/>
<feature type="region of interest" description="Disordered" evidence="1">
    <location>
        <begin position="1"/>
        <end position="21"/>
    </location>
</feature>
<comment type="caution">
    <text evidence="2">The sequence shown here is derived from an EMBL/GenBank/DDBJ whole genome shotgun (WGS) entry which is preliminary data.</text>
</comment>
<dbReference type="EMBL" id="JAPQKI010000005">
    <property type="protein sequence ID" value="KAJ5098168.1"/>
    <property type="molecule type" value="Genomic_DNA"/>
</dbReference>
<dbReference type="GeneID" id="81356642"/>
<dbReference type="RefSeq" id="XP_056473822.1">
    <property type="nucleotide sequence ID" value="XM_056617663.1"/>
</dbReference>
<keyword evidence="3" id="KW-1185">Reference proteome</keyword>
<reference evidence="2" key="1">
    <citation type="submission" date="2022-11" db="EMBL/GenBank/DDBJ databases">
        <authorList>
            <person name="Petersen C."/>
        </authorList>
    </citation>
    <scope>NUCLEOTIDE SEQUENCE</scope>
    <source>
        <strain evidence="2">IBT 30761</strain>
    </source>
</reference>
<reference evidence="2" key="2">
    <citation type="journal article" date="2023" name="IMA Fungus">
        <title>Comparative genomic study of the Penicillium genus elucidates a diverse pangenome and 15 lateral gene transfer events.</title>
        <authorList>
            <person name="Petersen C."/>
            <person name="Sorensen T."/>
            <person name="Nielsen M.R."/>
            <person name="Sondergaard T.E."/>
            <person name="Sorensen J.L."/>
            <person name="Fitzpatrick D.A."/>
            <person name="Frisvad J.C."/>
            <person name="Nielsen K.L."/>
        </authorList>
    </citation>
    <scope>NUCLEOTIDE SEQUENCE</scope>
    <source>
        <strain evidence="2">IBT 30761</strain>
    </source>
</reference>
<proteinExistence type="predicted"/>
<organism evidence="2 3">
    <name type="scientific">Penicillium argentinense</name>
    <dbReference type="NCBI Taxonomy" id="1131581"/>
    <lineage>
        <taxon>Eukaryota</taxon>
        <taxon>Fungi</taxon>
        <taxon>Dikarya</taxon>
        <taxon>Ascomycota</taxon>
        <taxon>Pezizomycotina</taxon>
        <taxon>Eurotiomycetes</taxon>
        <taxon>Eurotiomycetidae</taxon>
        <taxon>Eurotiales</taxon>
        <taxon>Aspergillaceae</taxon>
        <taxon>Penicillium</taxon>
    </lineage>
</organism>